<accession>R7ZXZ8</accession>
<organism evidence="1 2">
    <name type="scientific">Lunatimonas lonarensis</name>
    <dbReference type="NCBI Taxonomy" id="1232681"/>
    <lineage>
        <taxon>Bacteria</taxon>
        <taxon>Pseudomonadati</taxon>
        <taxon>Bacteroidota</taxon>
        <taxon>Cytophagia</taxon>
        <taxon>Cytophagales</taxon>
        <taxon>Cyclobacteriaceae</taxon>
    </lineage>
</organism>
<keyword evidence="2" id="KW-1185">Reference proteome</keyword>
<name>R7ZXZ8_9BACT</name>
<dbReference type="AlphaFoldDB" id="R7ZXZ8"/>
<comment type="caution">
    <text evidence="1">The sequence shown here is derived from an EMBL/GenBank/DDBJ whole genome shotgun (WGS) entry which is preliminary data.</text>
</comment>
<proteinExistence type="predicted"/>
<reference evidence="1 2" key="1">
    <citation type="submission" date="2013-02" db="EMBL/GenBank/DDBJ databases">
        <title>A novel strain isolated from Lonar lake, Maharashtra, India.</title>
        <authorList>
            <person name="Singh A."/>
        </authorList>
    </citation>
    <scope>NUCLEOTIDE SEQUENCE [LARGE SCALE GENOMIC DNA]</scope>
    <source>
        <strain evidence="1 2">AK24</strain>
    </source>
</reference>
<gene>
    <name evidence="1" type="ORF">ADIS_0443</name>
</gene>
<dbReference type="EMBL" id="AQHR01000020">
    <property type="protein sequence ID" value="EON79026.1"/>
    <property type="molecule type" value="Genomic_DNA"/>
</dbReference>
<evidence type="ECO:0000313" key="2">
    <source>
        <dbReference type="Proteomes" id="UP000013909"/>
    </source>
</evidence>
<protein>
    <submittedName>
        <fullName evidence="1">Uncharacterized protein</fullName>
    </submittedName>
</protein>
<dbReference type="Proteomes" id="UP000013909">
    <property type="component" value="Unassembled WGS sequence"/>
</dbReference>
<sequence>MQNHQPWATPKEECGYPTQASMARNQYWKNNEFGIKMKALKG</sequence>
<evidence type="ECO:0000313" key="1">
    <source>
        <dbReference type="EMBL" id="EON79026.1"/>
    </source>
</evidence>